<proteinExistence type="inferred from homology"/>
<reference evidence="3" key="1">
    <citation type="journal article" date="2014" name="Front. Microbiol.">
        <title>High frequency of phylogenetically diverse reductive dehalogenase-homologous genes in deep subseafloor sedimentary metagenomes.</title>
        <authorList>
            <person name="Kawai M."/>
            <person name="Futagami T."/>
            <person name="Toyoda A."/>
            <person name="Takaki Y."/>
            <person name="Nishi S."/>
            <person name="Hori S."/>
            <person name="Arai W."/>
            <person name="Tsubouchi T."/>
            <person name="Morono Y."/>
            <person name="Uchiyama I."/>
            <person name="Ito T."/>
            <person name="Fujiyama A."/>
            <person name="Inagaki F."/>
            <person name="Takami H."/>
        </authorList>
    </citation>
    <scope>NUCLEOTIDE SEQUENCE</scope>
    <source>
        <strain evidence="3">Expedition CK06-06</strain>
    </source>
</reference>
<protein>
    <recommendedName>
        <fullName evidence="2">NAD-dependent epimerase/dehydratase domain-containing protein</fullName>
    </recommendedName>
</protein>
<dbReference type="Pfam" id="PF01370">
    <property type="entry name" value="Epimerase"/>
    <property type="match status" value="1"/>
</dbReference>
<comment type="caution">
    <text evidence="3">The sequence shown here is derived from an EMBL/GenBank/DDBJ whole genome shotgun (WGS) entry which is preliminary data.</text>
</comment>
<dbReference type="SUPFAM" id="SSF51735">
    <property type="entry name" value="NAD(P)-binding Rossmann-fold domains"/>
    <property type="match status" value="1"/>
</dbReference>
<dbReference type="InterPro" id="IPR036291">
    <property type="entry name" value="NAD(P)-bd_dom_sf"/>
</dbReference>
<gene>
    <name evidence="3" type="ORF">S01H1_39680</name>
</gene>
<evidence type="ECO:0000256" key="1">
    <source>
        <dbReference type="ARBA" id="ARBA00007637"/>
    </source>
</evidence>
<dbReference type="Gene3D" id="3.40.50.720">
    <property type="entry name" value="NAD(P)-binding Rossmann-like Domain"/>
    <property type="match status" value="1"/>
</dbReference>
<dbReference type="CDD" id="cd08946">
    <property type="entry name" value="SDR_e"/>
    <property type="match status" value="1"/>
</dbReference>
<feature type="non-terminal residue" evidence="3">
    <location>
        <position position="184"/>
    </location>
</feature>
<organism evidence="3">
    <name type="scientific">marine sediment metagenome</name>
    <dbReference type="NCBI Taxonomy" id="412755"/>
    <lineage>
        <taxon>unclassified sequences</taxon>
        <taxon>metagenomes</taxon>
        <taxon>ecological metagenomes</taxon>
    </lineage>
</organism>
<name>X0U432_9ZZZZ</name>
<dbReference type="PANTHER" id="PTHR43000">
    <property type="entry name" value="DTDP-D-GLUCOSE 4,6-DEHYDRATASE-RELATED"/>
    <property type="match status" value="1"/>
</dbReference>
<evidence type="ECO:0000313" key="3">
    <source>
        <dbReference type="EMBL" id="GAG00499.1"/>
    </source>
</evidence>
<accession>X0U432</accession>
<dbReference type="AlphaFoldDB" id="X0U432"/>
<feature type="domain" description="NAD-dependent epimerase/dehydratase" evidence="2">
    <location>
        <begin position="7"/>
        <end position="180"/>
    </location>
</feature>
<evidence type="ECO:0000259" key="2">
    <source>
        <dbReference type="Pfam" id="PF01370"/>
    </source>
</evidence>
<sequence length="184" mass="20439">MEESQNVLVTGGAGYVGSVLVPKLLAKGYHVKVLDLYIYAQDALDAVKEDPNLEQIKGDIRDRALLEKVIPETDCLIHLACISNDPSFELDPQLGKSINYDAFFDLVDVSKQSGVRRFIYASTSSVYGVKEEENVTEDMPLEPLTDYSKYKALCEDILLKAQSPDFTPVVIRSATVCGYSPRLR</sequence>
<dbReference type="InterPro" id="IPR001509">
    <property type="entry name" value="Epimerase_deHydtase"/>
</dbReference>
<dbReference type="EMBL" id="BARS01025068">
    <property type="protein sequence ID" value="GAG00499.1"/>
    <property type="molecule type" value="Genomic_DNA"/>
</dbReference>
<comment type="similarity">
    <text evidence="1">Belongs to the NAD(P)-dependent epimerase/dehydratase family.</text>
</comment>